<evidence type="ECO:0000256" key="1">
    <source>
        <dbReference type="SAM" id="MobiDB-lite"/>
    </source>
</evidence>
<dbReference type="Proteomes" id="UP000000305">
    <property type="component" value="Unassembled WGS sequence"/>
</dbReference>
<protein>
    <recommendedName>
        <fullName evidence="5">Secreted protein</fullName>
    </recommendedName>
</protein>
<organism evidence="3 4">
    <name type="scientific">Daphnia pulex</name>
    <name type="common">Water flea</name>
    <dbReference type="NCBI Taxonomy" id="6669"/>
    <lineage>
        <taxon>Eukaryota</taxon>
        <taxon>Metazoa</taxon>
        <taxon>Ecdysozoa</taxon>
        <taxon>Arthropoda</taxon>
        <taxon>Crustacea</taxon>
        <taxon>Branchiopoda</taxon>
        <taxon>Diplostraca</taxon>
        <taxon>Cladocera</taxon>
        <taxon>Anomopoda</taxon>
        <taxon>Daphniidae</taxon>
        <taxon>Daphnia</taxon>
    </lineage>
</organism>
<feature type="region of interest" description="Disordered" evidence="1">
    <location>
        <begin position="57"/>
        <end position="103"/>
    </location>
</feature>
<sequence>MLRHFLLLLLLPSRLDFEAMTTLRATTTTKRRKKISVSSHTSPLPIADTSELSKKRIFSQGYRTGGGPRAGRDRSARGMMGPPISMMDGPVSETGWPLHAGRK</sequence>
<evidence type="ECO:0000313" key="3">
    <source>
        <dbReference type="EMBL" id="EFX79459.1"/>
    </source>
</evidence>
<dbReference type="AlphaFoldDB" id="E9GM35"/>
<accession>E9GM35</accession>
<keyword evidence="2" id="KW-0732">Signal</keyword>
<reference evidence="3 4" key="1">
    <citation type="journal article" date="2011" name="Science">
        <title>The ecoresponsive genome of Daphnia pulex.</title>
        <authorList>
            <person name="Colbourne J.K."/>
            <person name="Pfrender M.E."/>
            <person name="Gilbert D."/>
            <person name="Thomas W.K."/>
            <person name="Tucker A."/>
            <person name="Oakley T.H."/>
            <person name="Tokishita S."/>
            <person name="Aerts A."/>
            <person name="Arnold G.J."/>
            <person name="Basu M.K."/>
            <person name="Bauer D.J."/>
            <person name="Caceres C.E."/>
            <person name="Carmel L."/>
            <person name="Casola C."/>
            <person name="Choi J.H."/>
            <person name="Detter J.C."/>
            <person name="Dong Q."/>
            <person name="Dusheyko S."/>
            <person name="Eads B.D."/>
            <person name="Frohlich T."/>
            <person name="Geiler-Samerotte K.A."/>
            <person name="Gerlach D."/>
            <person name="Hatcher P."/>
            <person name="Jogdeo S."/>
            <person name="Krijgsveld J."/>
            <person name="Kriventseva E.V."/>
            <person name="Kultz D."/>
            <person name="Laforsch C."/>
            <person name="Lindquist E."/>
            <person name="Lopez J."/>
            <person name="Manak J.R."/>
            <person name="Muller J."/>
            <person name="Pangilinan J."/>
            <person name="Patwardhan R.P."/>
            <person name="Pitluck S."/>
            <person name="Pritham E.J."/>
            <person name="Rechtsteiner A."/>
            <person name="Rho M."/>
            <person name="Rogozin I.B."/>
            <person name="Sakarya O."/>
            <person name="Salamov A."/>
            <person name="Schaack S."/>
            <person name="Shapiro H."/>
            <person name="Shiga Y."/>
            <person name="Skalitzky C."/>
            <person name="Smith Z."/>
            <person name="Souvorov A."/>
            <person name="Sung W."/>
            <person name="Tang Z."/>
            <person name="Tsuchiya D."/>
            <person name="Tu H."/>
            <person name="Vos H."/>
            <person name="Wang M."/>
            <person name="Wolf Y.I."/>
            <person name="Yamagata H."/>
            <person name="Yamada T."/>
            <person name="Ye Y."/>
            <person name="Shaw J.R."/>
            <person name="Andrews J."/>
            <person name="Crease T.J."/>
            <person name="Tang H."/>
            <person name="Lucas S.M."/>
            <person name="Robertson H.M."/>
            <person name="Bork P."/>
            <person name="Koonin E.V."/>
            <person name="Zdobnov E.M."/>
            <person name="Grigoriev I.V."/>
            <person name="Lynch M."/>
            <person name="Boore J.L."/>
        </authorList>
    </citation>
    <scope>NUCLEOTIDE SEQUENCE [LARGE SCALE GENOMIC DNA]</scope>
</reference>
<dbReference type="KEGG" id="dpx:DAPPUDRAFT_244898"/>
<dbReference type="InParanoid" id="E9GM35"/>
<proteinExistence type="predicted"/>
<evidence type="ECO:0000313" key="4">
    <source>
        <dbReference type="Proteomes" id="UP000000305"/>
    </source>
</evidence>
<feature type="chain" id="PRO_5003241151" description="Secreted protein" evidence="2">
    <location>
        <begin position="18"/>
        <end position="103"/>
    </location>
</feature>
<name>E9GM35_DAPPU</name>
<evidence type="ECO:0008006" key="5">
    <source>
        <dbReference type="Google" id="ProtNLM"/>
    </source>
</evidence>
<dbReference type="HOGENOM" id="CLU_2266384_0_0_1"/>
<feature type="signal peptide" evidence="2">
    <location>
        <begin position="1"/>
        <end position="17"/>
    </location>
</feature>
<gene>
    <name evidence="3" type="ORF">DAPPUDRAFT_244898</name>
</gene>
<dbReference type="EMBL" id="GL732552">
    <property type="protein sequence ID" value="EFX79459.1"/>
    <property type="molecule type" value="Genomic_DNA"/>
</dbReference>
<keyword evidence="4" id="KW-1185">Reference proteome</keyword>
<evidence type="ECO:0000256" key="2">
    <source>
        <dbReference type="SAM" id="SignalP"/>
    </source>
</evidence>